<sequence length="113" mass="12435">MSQQLAQERAKIAELREAVRVTANDPPIEGVKLMMSAEDIAAIRGCDADTVRDKHRSWTKKNGFPQPIPGMLPLVWSGPKFMAWLRGEQAVTITVDAPQLGKSYLQANYGGGR</sequence>
<dbReference type="RefSeq" id="WP_091829104.1">
    <property type="nucleotide sequence ID" value="NZ_FOAN01000001.1"/>
</dbReference>
<keyword evidence="2" id="KW-1185">Reference proteome</keyword>
<gene>
    <name evidence="1" type="ORF">SAMN04515666_101319</name>
</gene>
<reference evidence="2" key="1">
    <citation type="submission" date="2016-10" db="EMBL/GenBank/DDBJ databases">
        <authorList>
            <person name="Varghese N."/>
            <person name="Submissions S."/>
        </authorList>
    </citation>
    <scope>NUCLEOTIDE SEQUENCE [LARGE SCALE GENOMIC DNA]</scope>
    <source>
        <strain evidence="2">LMG 26383,CCUG 61248,R- 45681</strain>
    </source>
</reference>
<dbReference type="Proteomes" id="UP000199664">
    <property type="component" value="Unassembled WGS sequence"/>
</dbReference>
<accession>A0A1H7GCQ1</accession>
<dbReference type="EMBL" id="FOAN01000001">
    <property type="protein sequence ID" value="SEK35901.1"/>
    <property type="molecule type" value="Genomic_DNA"/>
</dbReference>
<dbReference type="AlphaFoldDB" id="A0A1H7GCQ1"/>
<name>A0A1H7GCQ1_9HYPH</name>
<dbReference type="STRING" id="1036779.SAMN04515666_101319"/>
<proteinExistence type="predicted"/>
<evidence type="ECO:0000313" key="1">
    <source>
        <dbReference type="EMBL" id="SEK35901.1"/>
    </source>
</evidence>
<evidence type="ECO:0000313" key="2">
    <source>
        <dbReference type="Proteomes" id="UP000199664"/>
    </source>
</evidence>
<organism evidence="1 2">
    <name type="scientific">Bosea lupini</name>
    <dbReference type="NCBI Taxonomy" id="1036779"/>
    <lineage>
        <taxon>Bacteria</taxon>
        <taxon>Pseudomonadati</taxon>
        <taxon>Pseudomonadota</taxon>
        <taxon>Alphaproteobacteria</taxon>
        <taxon>Hyphomicrobiales</taxon>
        <taxon>Boseaceae</taxon>
        <taxon>Bosea</taxon>
    </lineage>
</organism>
<protein>
    <submittedName>
        <fullName evidence="1">Uncharacterized protein</fullName>
    </submittedName>
</protein>